<dbReference type="InterPro" id="IPR032023">
    <property type="entry name" value="GCC2_Rab_bind"/>
</dbReference>
<accession>A0A2T7NBE6</accession>
<dbReference type="Gene3D" id="1.10.287.1490">
    <property type="match status" value="1"/>
</dbReference>
<dbReference type="Pfam" id="PF16704">
    <property type="entry name" value="Rab_bind"/>
    <property type="match status" value="1"/>
</dbReference>
<dbReference type="GO" id="GO:0005737">
    <property type="term" value="C:cytoplasm"/>
    <property type="evidence" value="ECO:0007669"/>
    <property type="project" value="UniProtKB-SubCell"/>
</dbReference>
<dbReference type="SUPFAM" id="SSF90257">
    <property type="entry name" value="Myosin rod fragments"/>
    <property type="match status" value="1"/>
</dbReference>
<dbReference type="Pfam" id="PF01465">
    <property type="entry name" value="GRIP"/>
    <property type="match status" value="1"/>
</dbReference>
<dbReference type="SMART" id="SM00755">
    <property type="entry name" value="Grip"/>
    <property type="match status" value="1"/>
</dbReference>
<feature type="region of interest" description="Disordered" evidence="6">
    <location>
        <begin position="303"/>
        <end position="324"/>
    </location>
</feature>
<dbReference type="EMBL" id="PZQS01000014">
    <property type="protein sequence ID" value="PVD18485.1"/>
    <property type="molecule type" value="Genomic_DNA"/>
</dbReference>
<organism evidence="8 9">
    <name type="scientific">Pomacea canaliculata</name>
    <name type="common">Golden apple snail</name>
    <dbReference type="NCBI Taxonomy" id="400727"/>
    <lineage>
        <taxon>Eukaryota</taxon>
        <taxon>Metazoa</taxon>
        <taxon>Spiralia</taxon>
        <taxon>Lophotrochozoa</taxon>
        <taxon>Mollusca</taxon>
        <taxon>Gastropoda</taxon>
        <taxon>Caenogastropoda</taxon>
        <taxon>Architaenioglossa</taxon>
        <taxon>Ampullarioidea</taxon>
        <taxon>Ampullariidae</taxon>
        <taxon>Pomacea</taxon>
    </lineage>
</organism>
<dbReference type="InterPro" id="IPR051841">
    <property type="entry name" value="MT-Golgi_org_protein"/>
</dbReference>
<evidence type="ECO:0000256" key="3">
    <source>
        <dbReference type="ARBA" id="ARBA00022553"/>
    </source>
</evidence>
<evidence type="ECO:0000256" key="4">
    <source>
        <dbReference type="ARBA" id="ARBA00023054"/>
    </source>
</evidence>
<comment type="caution">
    <text evidence="8">The sequence shown here is derived from an EMBL/GenBank/DDBJ whole genome shotgun (WGS) entry which is preliminary data.</text>
</comment>
<keyword evidence="4 5" id="KW-0175">Coiled coil</keyword>
<dbReference type="Proteomes" id="UP000245119">
    <property type="component" value="Linkage Group LG14"/>
</dbReference>
<evidence type="ECO:0000313" key="8">
    <source>
        <dbReference type="EMBL" id="PVD18485.1"/>
    </source>
</evidence>
<dbReference type="InterPro" id="IPR000237">
    <property type="entry name" value="GRIP_dom"/>
</dbReference>
<comment type="subcellular location">
    <subcellularLocation>
        <location evidence="1">Cytoplasm</location>
    </subcellularLocation>
</comment>
<feature type="domain" description="GRIP" evidence="7">
    <location>
        <begin position="588"/>
        <end position="638"/>
    </location>
</feature>
<evidence type="ECO:0000256" key="2">
    <source>
        <dbReference type="ARBA" id="ARBA00022490"/>
    </source>
</evidence>
<evidence type="ECO:0000259" key="7">
    <source>
        <dbReference type="PROSITE" id="PS50913"/>
    </source>
</evidence>
<keyword evidence="2" id="KW-0963">Cytoplasm</keyword>
<dbReference type="PROSITE" id="PS50913">
    <property type="entry name" value="GRIP"/>
    <property type="match status" value="1"/>
</dbReference>
<feature type="region of interest" description="Disordered" evidence="6">
    <location>
        <begin position="457"/>
        <end position="481"/>
    </location>
</feature>
<evidence type="ECO:0000256" key="1">
    <source>
        <dbReference type="ARBA" id="ARBA00004496"/>
    </source>
</evidence>
<feature type="compositionally biased region" description="Polar residues" evidence="6">
    <location>
        <begin position="303"/>
        <end position="315"/>
    </location>
</feature>
<keyword evidence="3" id="KW-0597">Phosphoprotein</keyword>
<evidence type="ECO:0000256" key="5">
    <source>
        <dbReference type="SAM" id="Coils"/>
    </source>
</evidence>
<dbReference type="OrthoDB" id="1926336at2759"/>
<feature type="coiled-coil region" evidence="5">
    <location>
        <begin position="537"/>
        <end position="592"/>
    </location>
</feature>
<dbReference type="PANTHER" id="PTHR18902:SF25">
    <property type="entry name" value="GRIP AND COILED-COIL DOMAIN-CONTAINING PROTEIN 2"/>
    <property type="match status" value="1"/>
</dbReference>
<dbReference type="Gene3D" id="1.10.220.60">
    <property type="entry name" value="GRIP domain"/>
    <property type="match status" value="1"/>
</dbReference>
<evidence type="ECO:0000256" key="6">
    <source>
        <dbReference type="SAM" id="MobiDB-lite"/>
    </source>
</evidence>
<feature type="compositionally biased region" description="Basic and acidic residues" evidence="6">
    <location>
        <begin position="459"/>
        <end position="470"/>
    </location>
</feature>
<dbReference type="AlphaFoldDB" id="A0A2T7NBE6"/>
<proteinExistence type="predicted"/>
<name>A0A2T7NBE6_POMCA</name>
<feature type="coiled-coil region" evidence="5">
    <location>
        <begin position="1"/>
        <end position="56"/>
    </location>
</feature>
<keyword evidence="9" id="KW-1185">Reference proteome</keyword>
<dbReference type="PANTHER" id="PTHR18902">
    <property type="entry name" value="NUCLEAR MITOTIC APPARATUS PROTEIN 1-RELATED"/>
    <property type="match status" value="1"/>
</dbReference>
<dbReference type="STRING" id="400727.A0A2T7NBE6"/>
<protein>
    <recommendedName>
        <fullName evidence="7">GRIP domain-containing protein</fullName>
    </recommendedName>
</protein>
<reference evidence="8 9" key="1">
    <citation type="submission" date="2018-04" db="EMBL/GenBank/DDBJ databases">
        <title>The genome of golden apple snail Pomacea canaliculata provides insight into stress tolerance and invasive adaptation.</title>
        <authorList>
            <person name="Liu C."/>
            <person name="Liu B."/>
            <person name="Ren Y."/>
            <person name="Zhang Y."/>
            <person name="Wang H."/>
            <person name="Li S."/>
            <person name="Jiang F."/>
            <person name="Yin L."/>
            <person name="Zhang G."/>
            <person name="Qian W."/>
            <person name="Fan W."/>
        </authorList>
    </citation>
    <scope>NUCLEOTIDE SEQUENCE [LARGE SCALE GENOMIC DNA]</scope>
    <source>
        <strain evidence="8">SZHN2017</strain>
        <tissue evidence="8">Muscle</tissue>
    </source>
</reference>
<gene>
    <name evidence="8" type="ORF">C0Q70_21034</name>
</gene>
<evidence type="ECO:0000313" key="9">
    <source>
        <dbReference type="Proteomes" id="UP000245119"/>
    </source>
</evidence>
<sequence length="642" mass="74449">MAELSEERTSLSQQLEIVKEGLKTKESDAEEVHLKLKASEMELSALRIQLEDFLAAKQSIKVPVLLSKRFSFCYMRTLLQLESLLVEKENQLEAECIEHKTRMEKLQTELTQLQSMLTAAKQDAKQSDMLDLEMADYERTIHALNEQLTERNSQLSDARAEIIRLEERLQFMQNQIEGLDEQRQQAEERGNKLKQLLVKAKKDLSDAKAQESEQKTVSKELQVQIEKINQQLEDYKVQMVELGSENQRLLDKLRTAGDVHQRTIRSLEGRIAAVSEDLEAAQSELRTVQSDYESYKVRAQSVLQKTKTKSLNDSSSDLEKQEKQRLENAVEHLKGKLQEMSQKISALTHDNETLQEEHERLQQRHNKLLRDSEQREEAFRKRVEEMTQDKMTMVTKMEERAAQLQLQLDVQKDAYKEQLESVEEEHKKILEMLQMQLDMTQGENTRLQREVNNLQRSLRSKDAAAEERRSPPGFFPVMTHPEGERQEGEVCSLFCTFYLFNTQTSPSNKLPSVSFEKLLATPLDELPTGRRPSVVDEETLKNDLTAAQKKIEHLTELLNDSEESVSRMTEQAKILKDEIRRLNRNQQRDEELQNLEYLKNIIMKFLTRSVGEERMVLVPVLHMMLKLSPEEKEVLEAVATGG</sequence>